<comment type="caution">
    <text evidence="1">The sequence shown here is derived from an EMBL/GenBank/DDBJ whole genome shotgun (WGS) entry which is preliminary data.</text>
</comment>
<evidence type="ECO:0008006" key="3">
    <source>
        <dbReference type="Google" id="ProtNLM"/>
    </source>
</evidence>
<gene>
    <name evidence="1" type="ORF">IAA04_07220</name>
</gene>
<dbReference type="Proteomes" id="UP000823883">
    <property type="component" value="Unassembled WGS sequence"/>
</dbReference>
<proteinExistence type="predicted"/>
<dbReference type="EMBL" id="DWWL01000046">
    <property type="protein sequence ID" value="HJC47825.1"/>
    <property type="molecule type" value="Genomic_DNA"/>
</dbReference>
<sequence length="49" mass="4952">MTGKNGVKVLRAVLLCAGAVLLAAGAYRGEIALVFTKAANICMECIGIG</sequence>
<accession>A0A9D2PE60</accession>
<reference evidence="1" key="1">
    <citation type="journal article" date="2021" name="PeerJ">
        <title>Extensive microbial diversity within the chicken gut microbiome revealed by metagenomics and culture.</title>
        <authorList>
            <person name="Gilroy R."/>
            <person name="Ravi A."/>
            <person name="Getino M."/>
            <person name="Pursley I."/>
            <person name="Horton D.L."/>
            <person name="Alikhan N.F."/>
            <person name="Baker D."/>
            <person name="Gharbi K."/>
            <person name="Hall N."/>
            <person name="Watson M."/>
            <person name="Adriaenssens E.M."/>
            <person name="Foster-Nyarko E."/>
            <person name="Jarju S."/>
            <person name="Secka A."/>
            <person name="Antonio M."/>
            <person name="Oren A."/>
            <person name="Chaudhuri R.R."/>
            <person name="La Ragione R."/>
            <person name="Hildebrand F."/>
            <person name="Pallen M.J."/>
        </authorList>
    </citation>
    <scope>NUCLEOTIDE SEQUENCE</scope>
    <source>
        <strain evidence="1">CHK183-5548</strain>
    </source>
</reference>
<evidence type="ECO:0000313" key="2">
    <source>
        <dbReference type="Proteomes" id="UP000823883"/>
    </source>
</evidence>
<dbReference type="AlphaFoldDB" id="A0A9D2PE60"/>
<dbReference type="InterPro" id="IPR047708">
    <property type="entry name" value="CD1871A-like"/>
</dbReference>
<organism evidence="1 2">
    <name type="scientific">Candidatus Lachnoclostridium pullistercoris</name>
    <dbReference type="NCBI Taxonomy" id="2838632"/>
    <lineage>
        <taxon>Bacteria</taxon>
        <taxon>Bacillati</taxon>
        <taxon>Bacillota</taxon>
        <taxon>Clostridia</taxon>
        <taxon>Lachnospirales</taxon>
        <taxon>Lachnospiraceae</taxon>
    </lineage>
</organism>
<name>A0A9D2PE60_9FIRM</name>
<dbReference type="NCBIfam" id="NF040920">
    <property type="entry name" value="CD1871A_fam"/>
    <property type="match status" value="1"/>
</dbReference>
<protein>
    <recommendedName>
        <fullName evidence="3">Thioredoxin</fullName>
    </recommendedName>
</protein>
<reference evidence="1" key="2">
    <citation type="submission" date="2021-04" db="EMBL/GenBank/DDBJ databases">
        <authorList>
            <person name="Gilroy R."/>
        </authorList>
    </citation>
    <scope>NUCLEOTIDE SEQUENCE</scope>
    <source>
        <strain evidence="1">CHK183-5548</strain>
    </source>
</reference>
<evidence type="ECO:0000313" key="1">
    <source>
        <dbReference type="EMBL" id="HJC47825.1"/>
    </source>
</evidence>